<dbReference type="Proteomes" id="UP001164459">
    <property type="component" value="Chromosome"/>
</dbReference>
<gene>
    <name evidence="1" type="ORF">O0S08_03445</name>
</gene>
<organism evidence="1 2">
    <name type="scientific">Nannocystis punicea</name>
    <dbReference type="NCBI Taxonomy" id="2995304"/>
    <lineage>
        <taxon>Bacteria</taxon>
        <taxon>Pseudomonadati</taxon>
        <taxon>Myxococcota</taxon>
        <taxon>Polyangia</taxon>
        <taxon>Nannocystales</taxon>
        <taxon>Nannocystaceae</taxon>
        <taxon>Nannocystis</taxon>
    </lineage>
</organism>
<name>A0ABY7H7Q6_9BACT</name>
<sequence length="53" mass="5727">MSTRSHRVGPRHAPALLVASPGQVRTMLFSNRARRMYASLKIASASSPTCGSR</sequence>
<proteinExistence type="predicted"/>
<accession>A0ABY7H7Q6</accession>
<keyword evidence="2" id="KW-1185">Reference proteome</keyword>
<evidence type="ECO:0000313" key="1">
    <source>
        <dbReference type="EMBL" id="WAS95193.1"/>
    </source>
</evidence>
<reference evidence="1" key="1">
    <citation type="submission" date="2022-11" db="EMBL/GenBank/DDBJ databases">
        <title>Minimal conservation of predation-associated metabolite biosynthetic gene clusters underscores biosynthetic potential of Myxococcota including descriptions for ten novel species: Archangium lansinium sp. nov., Myxococcus landrumus sp. nov., Nannocystis bai.</title>
        <authorList>
            <person name="Ahearne A."/>
            <person name="Stevens C."/>
            <person name="Dowd S."/>
        </authorList>
    </citation>
    <scope>NUCLEOTIDE SEQUENCE</scope>
    <source>
        <strain evidence="1">Fl3</strain>
    </source>
</reference>
<evidence type="ECO:0000313" key="2">
    <source>
        <dbReference type="Proteomes" id="UP001164459"/>
    </source>
</evidence>
<dbReference type="RefSeq" id="WP_269037525.1">
    <property type="nucleotide sequence ID" value="NZ_CP114040.1"/>
</dbReference>
<dbReference type="EMBL" id="CP114040">
    <property type="protein sequence ID" value="WAS95193.1"/>
    <property type="molecule type" value="Genomic_DNA"/>
</dbReference>
<protein>
    <submittedName>
        <fullName evidence="1">Uncharacterized protein</fullName>
    </submittedName>
</protein>